<evidence type="ECO:0000259" key="3">
    <source>
        <dbReference type="PROSITE" id="PS50041"/>
    </source>
</evidence>
<reference evidence="4" key="1">
    <citation type="submission" date="1999-07" db="EMBL/GenBank/DDBJ databases">
        <title>Isolation and characterization of the gill-specific genes of acorn worm Ptychodera flava.</title>
        <authorList>
            <person name="Okai N."/>
            <person name="Tagawa K.F."/>
            <person name="Humphreys T."/>
            <person name="Satoh N."/>
            <person name="Ogasawara M."/>
        </authorList>
    </citation>
    <scope>NUCLEOTIDE SEQUENCE</scope>
    <source>
        <tissue evidence="4">Gill</tissue>
    </source>
</reference>
<dbReference type="PROSITE" id="PS50041">
    <property type="entry name" value="C_TYPE_LECTIN_2"/>
    <property type="match status" value="1"/>
</dbReference>
<keyword evidence="2" id="KW-0732">Signal</keyword>
<keyword evidence="1" id="KW-1015">Disulfide bond</keyword>
<proteinExistence type="evidence at transcript level"/>
<feature type="domain" description="C-type lectin" evidence="3">
    <location>
        <begin position="48"/>
        <end position="183"/>
    </location>
</feature>
<dbReference type="Pfam" id="PF00059">
    <property type="entry name" value="Lectin_C"/>
    <property type="match status" value="1"/>
</dbReference>
<dbReference type="InterPro" id="IPR050801">
    <property type="entry name" value="Ca-Dep_Lectins_ImmuneDev"/>
</dbReference>
<sequence>MIIMDLKIIFMLIACVVYASAYRQMQEPAATVTLKTFGSNCRQKCIQYEVYCQQDKDDRPYQKKTSKFCESRSIGRGPAGRLAVLNNAYVDGEIRDLIKSNRLHRKRCIKNHGFFIGLSDRGSEGDFFWGNGEMIGHKDYENWARGQPDNTKRLDRKNGQDCGQLWYRDGNRGKWDDEYCNERPKGFVCEVPDNPCTTLAK</sequence>
<organism evidence="4">
    <name type="scientific">Ptychodera flava</name>
    <name type="common">Acorn worm</name>
    <dbReference type="NCBI Taxonomy" id="63121"/>
    <lineage>
        <taxon>Eukaryota</taxon>
        <taxon>Metazoa</taxon>
        <taxon>Hemichordata</taxon>
        <taxon>Enteropneusta</taxon>
        <taxon>Ptychoderidae</taxon>
        <taxon>Ptychodera</taxon>
    </lineage>
</organism>
<dbReference type="SMART" id="SM00034">
    <property type="entry name" value="CLECT"/>
    <property type="match status" value="1"/>
</dbReference>
<dbReference type="Gene3D" id="3.10.100.10">
    <property type="entry name" value="Mannose-Binding Protein A, subunit A"/>
    <property type="match status" value="1"/>
</dbReference>
<dbReference type="EMBL" id="AB029927">
    <property type="protein sequence ID" value="BAA85104.1"/>
    <property type="molecule type" value="mRNA"/>
</dbReference>
<feature type="signal peptide" evidence="2">
    <location>
        <begin position="1"/>
        <end position="21"/>
    </location>
</feature>
<dbReference type="SUPFAM" id="SSF56436">
    <property type="entry name" value="C-type lectin-like"/>
    <property type="match status" value="1"/>
</dbReference>
<accession>Q9U8Q7</accession>
<feature type="chain" id="PRO_5004335144" evidence="2">
    <location>
        <begin position="22"/>
        <end position="201"/>
    </location>
</feature>
<evidence type="ECO:0000256" key="2">
    <source>
        <dbReference type="SAM" id="SignalP"/>
    </source>
</evidence>
<evidence type="ECO:0000256" key="1">
    <source>
        <dbReference type="ARBA" id="ARBA00023157"/>
    </source>
</evidence>
<protein>
    <submittedName>
        <fullName evidence="4">PfG5 protein</fullName>
    </submittedName>
</protein>
<dbReference type="PROSITE" id="PS00615">
    <property type="entry name" value="C_TYPE_LECTIN_1"/>
    <property type="match status" value="1"/>
</dbReference>
<evidence type="ECO:0000313" key="4">
    <source>
        <dbReference type="EMBL" id="BAA85104.1"/>
    </source>
</evidence>
<gene>
    <name evidence="4" type="primary">PfG5</name>
</gene>
<dbReference type="InterPro" id="IPR018378">
    <property type="entry name" value="C-type_lectin_CS"/>
</dbReference>
<dbReference type="PANTHER" id="PTHR22801:SF63">
    <property type="entry name" value="C-TYPE LECTIN DOMAIN-CONTAINING PROTEIN"/>
    <property type="match status" value="1"/>
</dbReference>
<dbReference type="InterPro" id="IPR001304">
    <property type="entry name" value="C-type_lectin-like"/>
</dbReference>
<dbReference type="InterPro" id="IPR016186">
    <property type="entry name" value="C-type_lectin-like/link_sf"/>
</dbReference>
<dbReference type="AlphaFoldDB" id="Q9U8Q7"/>
<dbReference type="PANTHER" id="PTHR22801">
    <property type="entry name" value="LITHOSTATHINE"/>
    <property type="match status" value="1"/>
</dbReference>
<dbReference type="InterPro" id="IPR016187">
    <property type="entry name" value="CTDL_fold"/>
</dbReference>
<name>Q9U8Q7_PTYFL</name>